<dbReference type="Gene3D" id="3.40.50.150">
    <property type="entry name" value="Vaccinia Virus protein VP39"/>
    <property type="match status" value="1"/>
</dbReference>
<evidence type="ECO:0000313" key="2">
    <source>
        <dbReference type="Proteomes" id="UP001150266"/>
    </source>
</evidence>
<dbReference type="PANTHER" id="PTHR43591">
    <property type="entry name" value="METHYLTRANSFERASE"/>
    <property type="match status" value="1"/>
</dbReference>
<evidence type="ECO:0000313" key="1">
    <source>
        <dbReference type="EMBL" id="KAJ4475523.1"/>
    </source>
</evidence>
<dbReference type="AlphaFoldDB" id="A0A9W9DL37"/>
<dbReference type="EMBL" id="JAOTPV010000014">
    <property type="protein sequence ID" value="KAJ4475523.1"/>
    <property type="molecule type" value="Genomic_DNA"/>
</dbReference>
<dbReference type="InterPro" id="IPR029063">
    <property type="entry name" value="SAM-dependent_MTases_sf"/>
</dbReference>
<keyword evidence="2" id="KW-1185">Reference proteome</keyword>
<protein>
    <recommendedName>
        <fullName evidence="3">S-adenosyl-L-methionine-dependent methyltransferase</fullName>
    </recommendedName>
</protein>
<name>A0A9W9DL37_9AGAR</name>
<evidence type="ECO:0008006" key="3">
    <source>
        <dbReference type="Google" id="ProtNLM"/>
    </source>
</evidence>
<dbReference type="OrthoDB" id="184880at2759"/>
<accession>A0A9W9DL37</accession>
<comment type="caution">
    <text evidence="1">The sequence shown here is derived from an EMBL/GenBank/DDBJ whole genome shotgun (WGS) entry which is preliminary data.</text>
</comment>
<proteinExistence type="predicted"/>
<sequence>MGEEVSERYYASKQYPLPADSAETKRLNAQHRMIINAFEGRHSIAPMSLVTGDRILESAAGSGIWALEFFDKNQSKDIILDMQCIDISSTQFPSTHPPGMHFSVNSIVDLPNPEWSDTFSYAHQRLLVTAMNDSLWRSAVSELYRVLKPGGWVELLEAEAQELTTWSVGPNSAKVAVLVKALLGANGVIGNLPVYLPQLLKEAGFVDVSCEERRLSVGGEACPDAHKIAHVKGYDSEMWRNLWLGVKGPMGESGGFGVIKTAEEYEELLRAAEGEWRTSKEAYTIFYAILARKP</sequence>
<gene>
    <name evidence="1" type="ORF">J3R30DRAFT_3405800</name>
</gene>
<reference evidence="1" key="1">
    <citation type="submission" date="2022-08" db="EMBL/GenBank/DDBJ databases">
        <title>A Global Phylogenomic Analysis of the Shiitake Genus Lentinula.</title>
        <authorList>
            <consortium name="DOE Joint Genome Institute"/>
            <person name="Sierra-Patev S."/>
            <person name="Min B."/>
            <person name="Naranjo-Ortiz M."/>
            <person name="Looney B."/>
            <person name="Konkel Z."/>
            <person name="Slot J.C."/>
            <person name="Sakamoto Y."/>
            <person name="Steenwyk J.L."/>
            <person name="Rokas A."/>
            <person name="Carro J."/>
            <person name="Camarero S."/>
            <person name="Ferreira P."/>
            <person name="Molpeceres G."/>
            <person name="Ruiz-Duenas F.J."/>
            <person name="Serrano A."/>
            <person name="Henrissat B."/>
            <person name="Drula E."/>
            <person name="Hughes K.W."/>
            <person name="Mata J.L."/>
            <person name="Ishikawa N.K."/>
            <person name="Vargas-Isla R."/>
            <person name="Ushijima S."/>
            <person name="Smith C.A."/>
            <person name="Ahrendt S."/>
            <person name="Andreopoulos W."/>
            <person name="He G."/>
            <person name="Labutti K."/>
            <person name="Lipzen A."/>
            <person name="Ng V."/>
            <person name="Riley R."/>
            <person name="Sandor L."/>
            <person name="Barry K."/>
            <person name="Martinez A.T."/>
            <person name="Xiao Y."/>
            <person name="Gibbons J.G."/>
            <person name="Terashima K."/>
            <person name="Grigoriev I.V."/>
            <person name="Hibbett D.S."/>
        </authorList>
    </citation>
    <scope>NUCLEOTIDE SEQUENCE</scope>
    <source>
        <strain evidence="1">JLM2183</strain>
    </source>
</reference>
<organism evidence="1 2">
    <name type="scientific">Lentinula aciculospora</name>
    <dbReference type="NCBI Taxonomy" id="153920"/>
    <lineage>
        <taxon>Eukaryota</taxon>
        <taxon>Fungi</taxon>
        <taxon>Dikarya</taxon>
        <taxon>Basidiomycota</taxon>
        <taxon>Agaricomycotina</taxon>
        <taxon>Agaricomycetes</taxon>
        <taxon>Agaricomycetidae</taxon>
        <taxon>Agaricales</taxon>
        <taxon>Marasmiineae</taxon>
        <taxon>Omphalotaceae</taxon>
        <taxon>Lentinula</taxon>
    </lineage>
</organism>
<dbReference type="Proteomes" id="UP001150266">
    <property type="component" value="Unassembled WGS sequence"/>
</dbReference>
<dbReference type="SUPFAM" id="SSF53335">
    <property type="entry name" value="S-adenosyl-L-methionine-dependent methyltransferases"/>
    <property type="match status" value="1"/>
</dbReference>